<dbReference type="Proteomes" id="UP000759537">
    <property type="component" value="Unassembled WGS sequence"/>
</dbReference>
<feature type="region of interest" description="Disordered" evidence="1">
    <location>
        <begin position="1"/>
        <end position="31"/>
    </location>
</feature>
<reference evidence="2" key="2">
    <citation type="journal article" date="2020" name="Nat. Commun.">
        <title>Large-scale genome sequencing of mycorrhizal fungi provides insights into the early evolution of symbiotic traits.</title>
        <authorList>
            <person name="Miyauchi S."/>
            <person name="Kiss E."/>
            <person name="Kuo A."/>
            <person name="Drula E."/>
            <person name="Kohler A."/>
            <person name="Sanchez-Garcia M."/>
            <person name="Morin E."/>
            <person name="Andreopoulos B."/>
            <person name="Barry K.W."/>
            <person name="Bonito G."/>
            <person name="Buee M."/>
            <person name="Carver A."/>
            <person name="Chen C."/>
            <person name="Cichocki N."/>
            <person name="Clum A."/>
            <person name="Culley D."/>
            <person name="Crous P.W."/>
            <person name="Fauchery L."/>
            <person name="Girlanda M."/>
            <person name="Hayes R.D."/>
            <person name="Keri Z."/>
            <person name="LaButti K."/>
            <person name="Lipzen A."/>
            <person name="Lombard V."/>
            <person name="Magnuson J."/>
            <person name="Maillard F."/>
            <person name="Murat C."/>
            <person name="Nolan M."/>
            <person name="Ohm R.A."/>
            <person name="Pangilinan J."/>
            <person name="Pereira M.F."/>
            <person name="Perotto S."/>
            <person name="Peter M."/>
            <person name="Pfister S."/>
            <person name="Riley R."/>
            <person name="Sitrit Y."/>
            <person name="Stielow J.B."/>
            <person name="Szollosi G."/>
            <person name="Zifcakova L."/>
            <person name="Stursova M."/>
            <person name="Spatafora J.W."/>
            <person name="Tedersoo L."/>
            <person name="Vaario L.M."/>
            <person name="Yamada A."/>
            <person name="Yan M."/>
            <person name="Wang P."/>
            <person name="Xu J."/>
            <person name="Bruns T."/>
            <person name="Baldrian P."/>
            <person name="Vilgalys R."/>
            <person name="Dunand C."/>
            <person name="Henrissat B."/>
            <person name="Grigoriev I.V."/>
            <person name="Hibbett D."/>
            <person name="Nagy L.G."/>
            <person name="Martin F.M."/>
        </authorList>
    </citation>
    <scope>NUCLEOTIDE SEQUENCE</scope>
    <source>
        <strain evidence="2">Prilba</strain>
    </source>
</reference>
<feature type="compositionally biased region" description="Acidic residues" evidence="1">
    <location>
        <begin position="289"/>
        <end position="304"/>
    </location>
</feature>
<feature type="region of interest" description="Disordered" evidence="1">
    <location>
        <begin position="180"/>
        <end position="203"/>
    </location>
</feature>
<protein>
    <submittedName>
        <fullName evidence="2">Uncharacterized protein</fullName>
    </submittedName>
</protein>
<comment type="caution">
    <text evidence="2">The sequence shown here is derived from an EMBL/GenBank/DDBJ whole genome shotgun (WGS) entry which is preliminary data.</text>
</comment>
<feature type="compositionally biased region" description="Basic residues" evidence="1">
    <location>
        <begin position="1"/>
        <end position="10"/>
    </location>
</feature>
<organism evidence="2 3">
    <name type="scientific">Russula ochroleuca</name>
    <dbReference type="NCBI Taxonomy" id="152965"/>
    <lineage>
        <taxon>Eukaryota</taxon>
        <taxon>Fungi</taxon>
        <taxon>Dikarya</taxon>
        <taxon>Basidiomycota</taxon>
        <taxon>Agaricomycotina</taxon>
        <taxon>Agaricomycetes</taxon>
        <taxon>Russulales</taxon>
        <taxon>Russulaceae</taxon>
        <taxon>Russula</taxon>
    </lineage>
</organism>
<keyword evidence="3" id="KW-1185">Reference proteome</keyword>
<accession>A0A9P5T6U5</accession>
<gene>
    <name evidence="2" type="ORF">DFH94DRAFT_86418</name>
</gene>
<sequence length="367" mass="40313">MSHRKRKHRQRSDTYSNQYDPPATPSSTTRPDLSLFIVAHEADIIRGPQAARTADSLEVGINVDGRGGSRVGDGLIKWECKVGRDAEGADSDMWVDRYDARLLLDALPSLTSIADQDYTVSNDDAASGGSIRPDSPGGWSDLPSDAEDTFFLTPDETSDLHRTKRLRHLDALRNARLRALPPDDATNNNASVHPDAWGGSDEEPDEEQMELMRRTAAHVVRATNDAQLRARILAHHGADVRFAFLRGRWGRAWARAQADANRAVLAEQEQEKAQGPGALGGLTGYGSGSEDDADGEDEDEDEDEVRVEVIEHAQVLEEAPEDLQEAQPDSEEIALRMAQEARRAKAREWAEKRRAAKALAQAAVDGK</sequence>
<name>A0A9P5T6U5_9AGAM</name>
<feature type="compositionally biased region" description="Gly residues" evidence="1">
    <location>
        <begin position="277"/>
        <end position="287"/>
    </location>
</feature>
<dbReference type="AlphaFoldDB" id="A0A9P5T6U5"/>
<dbReference type="OrthoDB" id="2552978at2759"/>
<feature type="compositionally biased region" description="Polar residues" evidence="1">
    <location>
        <begin position="13"/>
        <end position="31"/>
    </location>
</feature>
<feature type="region of interest" description="Disordered" evidence="1">
    <location>
        <begin position="266"/>
        <end position="304"/>
    </location>
</feature>
<feature type="region of interest" description="Disordered" evidence="1">
    <location>
        <begin position="120"/>
        <end position="140"/>
    </location>
</feature>
<proteinExistence type="predicted"/>
<dbReference type="EMBL" id="WHVB01000013">
    <property type="protein sequence ID" value="KAF8477634.1"/>
    <property type="molecule type" value="Genomic_DNA"/>
</dbReference>
<evidence type="ECO:0000256" key="1">
    <source>
        <dbReference type="SAM" id="MobiDB-lite"/>
    </source>
</evidence>
<evidence type="ECO:0000313" key="2">
    <source>
        <dbReference type="EMBL" id="KAF8477634.1"/>
    </source>
</evidence>
<reference evidence="2" key="1">
    <citation type="submission" date="2019-10" db="EMBL/GenBank/DDBJ databases">
        <authorList>
            <consortium name="DOE Joint Genome Institute"/>
            <person name="Kuo A."/>
            <person name="Miyauchi S."/>
            <person name="Kiss E."/>
            <person name="Drula E."/>
            <person name="Kohler A."/>
            <person name="Sanchez-Garcia M."/>
            <person name="Andreopoulos B."/>
            <person name="Barry K.W."/>
            <person name="Bonito G."/>
            <person name="Buee M."/>
            <person name="Carver A."/>
            <person name="Chen C."/>
            <person name="Cichocki N."/>
            <person name="Clum A."/>
            <person name="Culley D."/>
            <person name="Crous P.W."/>
            <person name="Fauchery L."/>
            <person name="Girlanda M."/>
            <person name="Hayes R."/>
            <person name="Keri Z."/>
            <person name="LaButti K."/>
            <person name="Lipzen A."/>
            <person name="Lombard V."/>
            <person name="Magnuson J."/>
            <person name="Maillard F."/>
            <person name="Morin E."/>
            <person name="Murat C."/>
            <person name="Nolan M."/>
            <person name="Ohm R."/>
            <person name="Pangilinan J."/>
            <person name="Pereira M."/>
            <person name="Perotto S."/>
            <person name="Peter M."/>
            <person name="Riley R."/>
            <person name="Sitrit Y."/>
            <person name="Stielow B."/>
            <person name="Szollosi G."/>
            <person name="Zifcakova L."/>
            <person name="Stursova M."/>
            <person name="Spatafora J.W."/>
            <person name="Tedersoo L."/>
            <person name="Vaario L.-M."/>
            <person name="Yamada A."/>
            <person name="Yan M."/>
            <person name="Wang P."/>
            <person name="Xu J."/>
            <person name="Bruns T."/>
            <person name="Baldrian P."/>
            <person name="Vilgalys R."/>
            <person name="Henrissat B."/>
            <person name="Grigoriev I.V."/>
            <person name="Hibbett D."/>
            <person name="Nagy L.G."/>
            <person name="Martin F.M."/>
        </authorList>
    </citation>
    <scope>NUCLEOTIDE SEQUENCE</scope>
    <source>
        <strain evidence="2">Prilba</strain>
    </source>
</reference>
<evidence type="ECO:0000313" key="3">
    <source>
        <dbReference type="Proteomes" id="UP000759537"/>
    </source>
</evidence>